<name>A0A7Z0VPT6_9GAMM</name>
<accession>A0A7Z0VPT6</accession>
<evidence type="ECO:0000313" key="1">
    <source>
        <dbReference type="EMBL" id="ODJ89673.1"/>
    </source>
</evidence>
<organism evidence="1 2">
    <name type="scientific">Candidatus Thiodiazotropha endolucinida</name>
    <dbReference type="NCBI Taxonomy" id="1655433"/>
    <lineage>
        <taxon>Bacteria</taxon>
        <taxon>Pseudomonadati</taxon>
        <taxon>Pseudomonadota</taxon>
        <taxon>Gammaproteobacteria</taxon>
        <taxon>Chromatiales</taxon>
        <taxon>Sedimenticolaceae</taxon>
        <taxon>Candidatus Thiodiazotropha</taxon>
    </lineage>
</organism>
<proteinExistence type="predicted"/>
<keyword evidence="2" id="KW-1185">Reference proteome</keyword>
<evidence type="ECO:0000313" key="2">
    <source>
        <dbReference type="Proteomes" id="UP000094769"/>
    </source>
</evidence>
<comment type="caution">
    <text evidence="1">The sequence shown here is derived from an EMBL/GenBank/DDBJ whole genome shotgun (WGS) entry which is preliminary data.</text>
</comment>
<dbReference type="AlphaFoldDB" id="A0A7Z0VPT6"/>
<gene>
    <name evidence="1" type="ORF">CODIS_02330</name>
</gene>
<dbReference type="EMBL" id="MARB01000001">
    <property type="protein sequence ID" value="ODJ89673.1"/>
    <property type="molecule type" value="Genomic_DNA"/>
</dbReference>
<protein>
    <submittedName>
        <fullName evidence="1">Uncharacterized protein</fullName>
    </submittedName>
</protein>
<dbReference type="RefSeq" id="WP_069120713.1">
    <property type="nucleotide sequence ID" value="NZ_MARB01000001.1"/>
</dbReference>
<sequence>MIKRGMSGLKISLATFALVFFGQLEAALFFSSSLTEIYSVATEDEARNAHPVHGVDQLSLAKLFASIRIESAAEDATIYLMSELNAERLAEQVLLSLKRLRTDQDMHLVIYRTVGGSISSKRYSTGIRVFVDASGLNLIFGQLDTFQDDFRGPDRKIAPAGSRNTVRLKGGSIVSADWFRFKDDRTDWMIYPLPKQPKLRLRM</sequence>
<reference evidence="1 2" key="1">
    <citation type="submission" date="2016-06" db="EMBL/GenBank/DDBJ databases">
        <title>Genome sequence of endosymbiont of Candidatus Endolucinida thiodiazotropha.</title>
        <authorList>
            <person name="Poehlein A."/>
            <person name="Koenig S."/>
            <person name="Heiden S.E."/>
            <person name="Thuermer A."/>
            <person name="Voget S."/>
            <person name="Daniel R."/>
            <person name="Markert S."/>
            <person name="Gros O."/>
            <person name="Schweder T."/>
        </authorList>
    </citation>
    <scope>NUCLEOTIDE SEQUENCE [LARGE SCALE GENOMIC DNA]</scope>
    <source>
        <strain evidence="1 2">COS</strain>
    </source>
</reference>
<dbReference type="Proteomes" id="UP000094769">
    <property type="component" value="Unassembled WGS sequence"/>
</dbReference>